<evidence type="ECO:0000313" key="2">
    <source>
        <dbReference type="Proteomes" id="UP000886742"/>
    </source>
</evidence>
<reference evidence="1" key="1">
    <citation type="submission" date="2020-10" db="EMBL/GenBank/DDBJ databases">
        <authorList>
            <person name="Gilroy R."/>
        </authorList>
    </citation>
    <scope>NUCLEOTIDE SEQUENCE</scope>
    <source>
        <strain evidence="1">ChiGjej3B3-5194</strain>
    </source>
</reference>
<dbReference type="EMBL" id="DVJI01000005">
    <property type="protein sequence ID" value="HIS70504.1"/>
    <property type="molecule type" value="Genomic_DNA"/>
</dbReference>
<organism evidence="1 2">
    <name type="scientific">Candidatus Enterousia intestinigallinarum</name>
    <dbReference type="NCBI Taxonomy" id="2840790"/>
    <lineage>
        <taxon>Bacteria</taxon>
        <taxon>Pseudomonadati</taxon>
        <taxon>Pseudomonadota</taxon>
        <taxon>Alphaproteobacteria</taxon>
        <taxon>Candidatus Enterousia</taxon>
    </lineage>
</organism>
<name>A0A9D1FEY9_9PROT</name>
<accession>A0A9D1FEY9</accession>
<comment type="caution">
    <text evidence="1">The sequence shown here is derived from an EMBL/GenBank/DDBJ whole genome shotgun (WGS) entry which is preliminary data.</text>
</comment>
<dbReference type="AlphaFoldDB" id="A0A9D1FEY9"/>
<gene>
    <name evidence="1" type="ORF">IAD02_00745</name>
</gene>
<evidence type="ECO:0000313" key="1">
    <source>
        <dbReference type="EMBL" id="HIS70504.1"/>
    </source>
</evidence>
<proteinExistence type="predicted"/>
<sequence>MLIIGFSSNTSKIIPRIFCRTPRHCAPIISVGGTSFIMYQFVRRGYIAQIYLNQRAIRLLRANGWCFIVVNMSPPRDILRYTKSAISCVDVCKRAIQIHAPLIQTPRALYRLLACSNKFQ</sequence>
<reference evidence="1" key="2">
    <citation type="journal article" date="2021" name="PeerJ">
        <title>Extensive microbial diversity within the chicken gut microbiome revealed by metagenomics and culture.</title>
        <authorList>
            <person name="Gilroy R."/>
            <person name="Ravi A."/>
            <person name="Getino M."/>
            <person name="Pursley I."/>
            <person name="Horton D.L."/>
            <person name="Alikhan N.F."/>
            <person name="Baker D."/>
            <person name="Gharbi K."/>
            <person name="Hall N."/>
            <person name="Watson M."/>
            <person name="Adriaenssens E.M."/>
            <person name="Foster-Nyarko E."/>
            <person name="Jarju S."/>
            <person name="Secka A."/>
            <person name="Antonio M."/>
            <person name="Oren A."/>
            <person name="Chaudhuri R.R."/>
            <person name="La Ragione R."/>
            <person name="Hildebrand F."/>
            <person name="Pallen M.J."/>
        </authorList>
    </citation>
    <scope>NUCLEOTIDE SEQUENCE</scope>
    <source>
        <strain evidence="1">ChiGjej3B3-5194</strain>
    </source>
</reference>
<protein>
    <submittedName>
        <fullName evidence="1">Uncharacterized protein</fullName>
    </submittedName>
</protein>
<dbReference type="Proteomes" id="UP000886742">
    <property type="component" value="Unassembled WGS sequence"/>
</dbReference>